<dbReference type="Pfam" id="PF03772">
    <property type="entry name" value="Competence"/>
    <property type="match status" value="1"/>
</dbReference>
<feature type="transmembrane region" description="Helical" evidence="6">
    <location>
        <begin position="389"/>
        <end position="416"/>
    </location>
</feature>
<evidence type="ECO:0000256" key="2">
    <source>
        <dbReference type="ARBA" id="ARBA00022475"/>
    </source>
</evidence>
<dbReference type="InterPro" id="IPR025405">
    <property type="entry name" value="DUF4131"/>
</dbReference>
<keyword evidence="5 6" id="KW-0472">Membrane</keyword>
<feature type="transmembrane region" description="Helical" evidence="6">
    <location>
        <begin position="562"/>
        <end position="585"/>
    </location>
</feature>
<feature type="transmembrane region" description="Helical" evidence="6">
    <location>
        <begin position="102"/>
        <end position="118"/>
    </location>
</feature>
<protein>
    <submittedName>
        <fullName evidence="9">ComEC family competence protein</fullName>
    </submittedName>
</protein>
<feature type="domain" description="DUF4131" evidence="8">
    <location>
        <begin position="104"/>
        <end position="250"/>
    </location>
</feature>
<evidence type="ECO:0000313" key="9">
    <source>
        <dbReference type="EMBL" id="MCT8991049.1"/>
    </source>
</evidence>
<dbReference type="InterPro" id="IPR052159">
    <property type="entry name" value="Competence_DNA_uptake"/>
</dbReference>
<feature type="transmembrane region" description="Helical" evidence="6">
    <location>
        <begin position="361"/>
        <end position="382"/>
    </location>
</feature>
<feature type="domain" description="ComEC/Rec2-related protein" evidence="7">
    <location>
        <begin position="298"/>
        <end position="585"/>
    </location>
</feature>
<evidence type="ECO:0000256" key="6">
    <source>
        <dbReference type="SAM" id="Phobius"/>
    </source>
</evidence>
<feature type="transmembrane region" description="Helical" evidence="6">
    <location>
        <begin position="76"/>
        <end position="95"/>
    </location>
</feature>
<dbReference type="InterPro" id="IPR004477">
    <property type="entry name" value="ComEC_N"/>
</dbReference>
<comment type="caution">
    <text evidence="9">The sequence shown here is derived from an EMBL/GenBank/DDBJ whole genome shotgun (WGS) entry which is preliminary data.</text>
</comment>
<name>A0A9X2XAE8_9HYPH</name>
<feature type="transmembrane region" description="Helical" evidence="6">
    <location>
        <begin position="507"/>
        <end position="530"/>
    </location>
</feature>
<keyword evidence="2" id="KW-1003">Cell membrane</keyword>
<dbReference type="AlphaFoldDB" id="A0A9X2XAE8"/>
<dbReference type="RefSeq" id="WP_261515944.1">
    <property type="nucleotide sequence ID" value="NZ_JAODNV010000012.1"/>
</dbReference>
<gene>
    <name evidence="9" type="ORF">NYR54_12220</name>
</gene>
<feature type="transmembrane region" description="Helical" evidence="6">
    <location>
        <begin position="428"/>
        <end position="445"/>
    </location>
</feature>
<proteinExistence type="predicted"/>
<feature type="transmembrane region" description="Helical" evidence="6">
    <location>
        <begin position="537"/>
        <end position="556"/>
    </location>
</feature>
<dbReference type="Pfam" id="PF13567">
    <property type="entry name" value="DUF4131"/>
    <property type="match status" value="1"/>
</dbReference>
<feature type="transmembrane region" description="Helical" evidence="6">
    <location>
        <begin position="470"/>
        <end position="495"/>
    </location>
</feature>
<feature type="transmembrane region" description="Helical" evidence="6">
    <location>
        <begin position="592"/>
        <end position="610"/>
    </location>
</feature>
<keyword evidence="3 6" id="KW-0812">Transmembrane</keyword>
<dbReference type="Proteomes" id="UP001149009">
    <property type="component" value="Unassembled WGS sequence"/>
</dbReference>
<evidence type="ECO:0000259" key="7">
    <source>
        <dbReference type="Pfam" id="PF03772"/>
    </source>
</evidence>
<accession>A0A9X2XAE8</accession>
<dbReference type="EMBL" id="JAODNV010000012">
    <property type="protein sequence ID" value="MCT8991049.1"/>
    <property type="molecule type" value="Genomic_DNA"/>
</dbReference>
<dbReference type="PANTHER" id="PTHR30619">
    <property type="entry name" value="DNA INTERNALIZATION/COMPETENCE PROTEIN COMEC/REC2"/>
    <property type="match status" value="1"/>
</dbReference>
<keyword evidence="4 6" id="KW-1133">Transmembrane helix</keyword>
<feature type="transmembrane region" description="Helical" evidence="6">
    <location>
        <begin position="319"/>
        <end position="341"/>
    </location>
</feature>
<evidence type="ECO:0000259" key="8">
    <source>
        <dbReference type="Pfam" id="PF13567"/>
    </source>
</evidence>
<dbReference type="NCBIfam" id="TIGR00360">
    <property type="entry name" value="ComEC_N-term"/>
    <property type="match status" value="1"/>
</dbReference>
<reference evidence="9" key="1">
    <citation type="submission" date="2022-08" db="EMBL/GenBank/DDBJ databases">
        <title>Chelativorans sichuanense sp. nov., a paraffin oil-degrading bacterium isolated from a mixture of oil-based drill cuttings and paddy soil.</title>
        <authorList>
            <person name="Yu J."/>
            <person name="Liu H."/>
            <person name="Chen Q."/>
        </authorList>
    </citation>
    <scope>NUCLEOTIDE SEQUENCE</scope>
    <source>
        <strain evidence="9">SCAU 2101</strain>
    </source>
</reference>
<evidence type="ECO:0000256" key="5">
    <source>
        <dbReference type="ARBA" id="ARBA00023136"/>
    </source>
</evidence>
<comment type="subcellular location">
    <subcellularLocation>
        <location evidence="1">Cell membrane</location>
        <topology evidence="1">Multi-pass membrane protein</topology>
    </subcellularLocation>
</comment>
<evidence type="ECO:0000313" key="10">
    <source>
        <dbReference type="Proteomes" id="UP001149009"/>
    </source>
</evidence>
<dbReference type="GO" id="GO:0005886">
    <property type="term" value="C:plasma membrane"/>
    <property type="evidence" value="ECO:0007669"/>
    <property type="project" value="UniProtKB-SubCell"/>
</dbReference>
<evidence type="ECO:0000256" key="1">
    <source>
        <dbReference type="ARBA" id="ARBA00004651"/>
    </source>
</evidence>
<evidence type="ECO:0000256" key="4">
    <source>
        <dbReference type="ARBA" id="ARBA00022989"/>
    </source>
</evidence>
<feature type="transmembrane region" description="Helical" evidence="6">
    <location>
        <begin position="124"/>
        <end position="143"/>
    </location>
</feature>
<sequence>MGGERAATPDGERAHFLLADMEIHVMPPADQTVARWPAGGKPSLPPSAASRLRTSLWQRLHLQAAEALAKDAARGAAFLCLPVLLAGGAAFYFGLRQEPGTAPLVVILAFLAISAFLARHRPVLFVPLTGCLVFALGVAAAKLETWRAATPMIGSEITTRITGRLVRLEDQASGRVRLTVDVLATERPHLRYAPERVRVTARSVPDGLQPGEGVAGLVRLMPPPGPVRPGSYDFGFTSFFRGLGAIGFFMSNVERVELDEPLPVWARPARWLESARLALAERIRAHVSGPEGEVAVAMIVGFRPGIPEETNEWLRRSGLAHILSISGLHMALVAMTVMTMLRTGAALFPGFASRVPVKKYAAAAALAFCTLYLFISGGDVAAERSYIMLAVMLAALLFDRAAITMRNVAIAALVIVALSPHEVVGPSFQMSFAATAALVAGYAVWSEWRRRRREFSPPPSGSLVRRAMRAAFAFLAGLAATSLIAGTATALYSVWHFQRAAPMGLPANLTAMPLVSLVVMPSAVMAMLALPFGLDGFFLKIMVHGIAGVIAIARWFSDHSPVDAVGIVPLPAVLFLTVALVILVVSTTWVRLAALPFLVLGLALIAGRELPDVLVAEDARLVGVGDPAGRIAVNRSRPNGFTIDDWTRALMAEEMLKPRNATVRPSPDDPALAEPGFVCGDGLCLARHASGALIAHTQDSAAARVVCGAAALIVMDDVTAGNVCGAGEAAVITKRDLARRGAAAIRLVRDGASMRAEATFAVEEPFRPWHDYRAWSRAARGLPPYRREEGEE</sequence>
<dbReference type="PANTHER" id="PTHR30619:SF1">
    <property type="entry name" value="RECOMBINATION PROTEIN 2"/>
    <property type="match status" value="1"/>
</dbReference>
<organism evidence="9 10">
    <name type="scientific">Chelativorans petroleitrophicus</name>
    <dbReference type="NCBI Taxonomy" id="2975484"/>
    <lineage>
        <taxon>Bacteria</taxon>
        <taxon>Pseudomonadati</taxon>
        <taxon>Pseudomonadota</taxon>
        <taxon>Alphaproteobacteria</taxon>
        <taxon>Hyphomicrobiales</taxon>
        <taxon>Phyllobacteriaceae</taxon>
        <taxon>Chelativorans</taxon>
    </lineage>
</organism>
<evidence type="ECO:0000256" key="3">
    <source>
        <dbReference type="ARBA" id="ARBA00022692"/>
    </source>
</evidence>
<keyword evidence="10" id="KW-1185">Reference proteome</keyword>